<feature type="transmembrane region" description="Helical" evidence="6">
    <location>
        <begin position="253"/>
        <end position="275"/>
    </location>
</feature>
<feature type="transmembrane region" description="Helical" evidence="6">
    <location>
        <begin position="35"/>
        <end position="56"/>
    </location>
</feature>
<dbReference type="GO" id="GO:0005886">
    <property type="term" value="C:plasma membrane"/>
    <property type="evidence" value="ECO:0007669"/>
    <property type="project" value="UniProtKB-SubCell"/>
</dbReference>
<evidence type="ECO:0000256" key="2">
    <source>
        <dbReference type="ARBA" id="ARBA00022475"/>
    </source>
</evidence>
<feature type="transmembrane region" description="Helical" evidence="6">
    <location>
        <begin position="63"/>
        <end position="83"/>
    </location>
</feature>
<keyword evidence="4 6" id="KW-1133">Transmembrane helix</keyword>
<feature type="transmembrane region" description="Helical" evidence="6">
    <location>
        <begin position="155"/>
        <end position="173"/>
    </location>
</feature>
<protein>
    <submittedName>
        <fullName evidence="7">Unannotated protein</fullName>
    </submittedName>
</protein>
<dbReference type="PANTHER" id="PTHR43370">
    <property type="entry name" value="SUGAR ABC TRANSPORTER INTEGRAL MEMBRANE PROTEIN-RELATED"/>
    <property type="match status" value="1"/>
</dbReference>
<evidence type="ECO:0000313" key="7">
    <source>
        <dbReference type="EMBL" id="CAB5074710.1"/>
    </source>
</evidence>
<reference evidence="7" key="1">
    <citation type="submission" date="2020-05" db="EMBL/GenBank/DDBJ databases">
        <authorList>
            <person name="Chiriac C."/>
            <person name="Salcher M."/>
            <person name="Ghai R."/>
            <person name="Kavagutti S V."/>
        </authorList>
    </citation>
    <scope>NUCLEOTIDE SEQUENCE</scope>
</reference>
<sequence length="412" mass="43130">MKLMKFPKIVVNALAVVLILSIVRQITGATDLTSVGTASAALLLSVPIVLAGLGGLFSERSGVVNIGLEGMMIMGAWAGGMIGTKHGPWVGLIAAVIFGATGALLHAIATITFGVDHVVSGVAINIIAAGLVRYMSTILYKNGSWVGPSQSPDVIPIGMNGLPVLSGGTYFGWKSPDILTALAEKHWFFISDLAAVLRGITGDLSYVTLIAIIFVPLSIFILWKTSFGLRLRSAGEAPIAAESLGVNVYAMKYAGVLISGALAGLGGGFLAIVAANHYQENQVAGRGYIGLAALLFGNYRPGGILMGAGLFGFADALQLRDSASIHALILLIVLILVFLVVRDLRKGKIVKAALTLGFAGLSLWYFLAVDELPGQLVTMTPYITTLLVMAVASQRLRMPAADGIPYRRGGLR</sequence>
<keyword evidence="2" id="KW-1003">Cell membrane</keyword>
<dbReference type="CDD" id="cd06580">
    <property type="entry name" value="TM_PBP1_transp_TpRbsC_like"/>
    <property type="match status" value="1"/>
</dbReference>
<keyword evidence="5 6" id="KW-0472">Membrane</keyword>
<gene>
    <name evidence="7" type="ORF">UFOPK4382_00655</name>
</gene>
<keyword evidence="3 6" id="KW-0812">Transmembrane</keyword>
<evidence type="ECO:0000256" key="4">
    <source>
        <dbReference type="ARBA" id="ARBA00022989"/>
    </source>
</evidence>
<evidence type="ECO:0000256" key="6">
    <source>
        <dbReference type="SAM" id="Phobius"/>
    </source>
</evidence>
<accession>A0A6J7V8I2</accession>
<feature type="transmembrane region" description="Helical" evidence="6">
    <location>
        <begin position="349"/>
        <end position="367"/>
    </location>
</feature>
<dbReference type="AlphaFoldDB" id="A0A6J7V8I2"/>
<name>A0A6J7V8I2_9ZZZZ</name>
<feature type="transmembrane region" description="Helical" evidence="6">
    <location>
        <begin position="287"/>
        <end position="311"/>
    </location>
</feature>
<feature type="transmembrane region" description="Helical" evidence="6">
    <location>
        <begin position="373"/>
        <end position="392"/>
    </location>
</feature>
<dbReference type="InterPro" id="IPR001851">
    <property type="entry name" value="ABC_transp_permease"/>
</dbReference>
<evidence type="ECO:0000256" key="3">
    <source>
        <dbReference type="ARBA" id="ARBA00022692"/>
    </source>
</evidence>
<feature type="transmembrane region" description="Helical" evidence="6">
    <location>
        <begin position="204"/>
        <end position="223"/>
    </location>
</feature>
<dbReference type="PANTHER" id="PTHR43370:SF1">
    <property type="entry name" value="GUANOSINE ABC TRANSPORTER PERMEASE PROTEIN NUPQ"/>
    <property type="match status" value="1"/>
</dbReference>
<dbReference type="GO" id="GO:0022857">
    <property type="term" value="F:transmembrane transporter activity"/>
    <property type="evidence" value="ECO:0007669"/>
    <property type="project" value="InterPro"/>
</dbReference>
<feature type="transmembrane region" description="Helical" evidence="6">
    <location>
        <begin position="89"/>
        <end position="111"/>
    </location>
</feature>
<organism evidence="7">
    <name type="scientific">freshwater metagenome</name>
    <dbReference type="NCBI Taxonomy" id="449393"/>
    <lineage>
        <taxon>unclassified sequences</taxon>
        <taxon>metagenomes</taxon>
        <taxon>ecological metagenomes</taxon>
    </lineage>
</organism>
<evidence type="ECO:0000256" key="5">
    <source>
        <dbReference type="ARBA" id="ARBA00023136"/>
    </source>
</evidence>
<dbReference type="EMBL" id="CAFBRA010000035">
    <property type="protein sequence ID" value="CAB5074710.1"/>
    <property type="molecule type" value="Genomic_DNA"/>
</dbReference>
<comment type="subcellular location">
    <subcellularLocation>
        <location evidence="1">Cell membrane</location>
        <topology evidence="1">Multi-pass membrane protein</topology>
    </subcellularLocation>
</comment>
<feature type="transmembrane region" description="Helical" evidence="6">
    <location>
        <begin position="118"/>
        <end position="135"/>
    </location>
</feature>
<dbReference type="Pfam" id="PF02653">
    <property type="entry name" value="BPD_transp_2"/>
    <property type="match status" value="1"/>
</dbReference>
<evidence type="ECO:0000256" key="1">
    <source>
        <dbReference type="ARBA" id="ARBA00004651"/>
    </source>
</evidence>
<feature type="transmembrane region" description="Helical" evidence="6">
    <location>
        <begin position="323"/>
        <end position="342"/>
    </location>
</feature>
<proteinExistence type="predicted"/>